<dbReference type="PANTHER" id="PTHR46992">
    <property type="entry name" value="GYF DOMAIN-CONTAINING PROTEIN"/>
    <property type="match status" value="1"/>
</dbReference>
<organism evidence="1 2">
    <name type="scientific">Pisum sativum</name>
    <name type="common">Garden pea</name>
    <name type="synonym">Lathyrus oleraceus</name>
    <dbReference type="NCBI Taxonomy" id="3888"/>
    <lineage>
        <taxon>Eukaryota</taxon>
        <taxon>Viridiplantae</taxon>
        <taxon>Streptophyta</taxon>
        <taxon>Embryophyta</taxon>
        <taxon>Tracheophyta</taxon>
        <taxon>Spermatophyta</taxon>
        <taxon>Magnoliopsida</taxon>
        <taxon>eudicotyledons</taxon>
        <taxon>Gunneridae</taxon>
        <taxon>Pentapetalae</taxon>
        <taxon>rosids</taxon>
        <taxon>fabids</taxon>
        <taxon>Fabales</taxon>
        <taxon>Fabaceae</taxon>
        <taxon>Papilionoideae</taxon>
        <taxon>50 kb inversion clade</taxon>
        <taxon>NPAAA clade</taxon>
        <taxon>Hologalegina</taxon>
        <taxon>IRL clade</taxon>
        <taxon>Fabeae</taxon>
        <taxon>Lathyrus</taxon>
    </lineage>
</organism>
<proteinExistence type="predicted"/>
<keyword evidence="2" id="KW-1185">Reference proteome</keyword>
<accession>A0A9D5BIZ0</accession>
<dbReference type="PANTHER" id="PTHR46992:SF1">
    <property type="entry name" value="GYF DOMAIN-CONTAINING PROTEIN"/>
    <property type="match status" value="1"/>
</dbReference>
<protein>
    <submittedName>
        <fullName evidence="1">Uncharacterized protein</fullName>
    </submittedName>
</protein>
<dbReference type="EMBL" id="JAMSHJ010000001">
    <property type="protein sequence ID" value="KAI5444548.1"/>
    <property type="molecule type" value="Genomic_DNA"/>
</dbReference>
<evidence type="ECO:0000313" key="2">
    <source>
        <dbReference type="Proteomes" id="UP001058974"/>
    </source>
</evidence>
<reference evidence="1 2" key="1">
    <citation type="journal article" date="2022" name="Nat. Genet.">
        <title>Improved pea reference genome and pan-genome highlight genomic features and evolutionary characteristics.</title>
        <authorList>
            <person name="Yang T."/>
            <person name="Liu R."/>
            <person name="Luo Y."/>
            <person name="Hu S."/>
            <person name="Wang D."/>
            <person name="Wang C."/>
            <person name="Pandey M.K."/>
            <person name="Ge S."/>
            <person name="Xu Q."/>
            <person name="Li N."/>
            <person name="Li G."/>
            <person name="Huang Y."/>
            <person name="Saxena R.K."/>
            <person name="Ji Y."/>
            <person name="Li M."/>
            <person name="Yan X."/>
            <person name="He Y."/>
            <person name="Liu Y."/>
            <person name="Wang X."/>
            <person name="Xiang C."/>
            <person name="Varshney R.K."/>
            <person name="Ding H."/>
            <person name="Gao S."/>
            <person name="Zong X."/>
        </authorList>
    </citation>
    <scope>NUCLEOTIDE SEQUENCE [LARGE SCALE GENOMIC DNA]</scope>
    <source>
        <strain evidence="1 2">cv. Zhongwan 6</strain>
    </source>
</reference>
<dbReference type="AlphaFoldDB" id="A0A9D5BIZ0"/>
<gene>
    <name evidence="1" type="ORF">KIW84_012981</name>
</gene>
<comment type="caution">
    <text evidence="1">The sequence shown here is derived from an EMBL/GenBank/DDBJ whole genome shotgun (WGS) entry which is preliminary data.</text>
</comment>
<name>A0A9D5BIZ0_PEA</name>
<evidence type="ECO:0000313" key="1">
    <source>
        <dbReference type="EMBL" id="KAI5444548.1"/>
    </source>
</evidence>
<dbReference type="Gramene" id="Psat01G0298100-T1">
    <property type="protein sequence ID" value="KAI5444548.1"/>
    <property type="gene ID" value="KIW84_012981"/>
</dbReference>
<dbReference type="Proteomes" id="UP001058974">
    <property type="component" value="Chromosome 1"/>
</dbReference>
<sequence>MALRQQLRLDGERHFGRSWPINESGQLVRNPSNHQLGHSAGFNVSEIHKQQQRLVAQDEQLNFLGRNHLEQNHRGFYDPSSMIFERSSPVYVQGRELLEHRPYPLDVIRRRMQMTGWHNAAYVVTGDGRGKAPLEYARMIDSFRRTVRQGIRRQYFVSLKLPRTKNSASLEASDIAFADIQHELPIPNISSSATLEAQVHTMEFM</sequence>